<dbReference type="PANTHER" id="PTHR42650">
    <property type="entry name" value="TAIL-ANCHORED PROTEIN INSERTION RECEPTOR WRB"/>
    <property type="match status" value="1"/>
</dbReference>
<dbReference type="PROSITE" id="PS51257">
    <property type="entry name" value="PROKAR_LIPOPROTEIN"/>
    <property type="match status" value="1"/>
</dbReference>
<comment type="similarity">
    <text evidence="2">Belongs to the WRB/GET1 family.</text>
</comment>
<keyword evidence="7 11" id="KW-0472">Membrane</keyword>
<protein>
    <recommendedName>
        <fullName evidence="3">Guided entry of tail-anchored proteins factor 1</fullName>
    </recommendedName>
    <alternativeName>
        <fullName evidence="8">Tail-anchored protein insertion receptor WRB</fullName>
    </alternativeName>
    <alternativeName>
        <fullName evidence="9">Tryptophan-rich basic protein</fullName>
    </alternativeName>
</protein>
<evidence type="ECO:0000313" key="12">
    <source>
        <dbReference type="EMBL" id="CAL1678330.1"/>
    </source>
</evidence>
<evidence type="ECO:0000256" key="4">
    <source>
        <dbReference type="ARBA" id="ARBA00022692"/>
    </source>
</evidence>
<reference evidence="12" key="1">
    <citation type="submission" date="2024-04" db="EMBL/GenBank/DDBJ databases">
        <authorList>
            <consortium name="Molecular Ecology Group"/>
        </authorList>
    </citation>
    <scope>NUCLEOTIDE SEQUENCE</scope>
</reference>
<evidence type="ECO:0000256" key="9">
    <source>
        <dbReference type="ARBA" id="ARBA00033006"/>
    </source>
</evidence>
<gene>
    <name evidence="12" type="ORF">LPLAT_LOCUS4209</name>
</gene>
<evidence type="ECO:0000256" key="5">
    <source>
        <dbReference type="ARBA" id="ARBA00022824"/>
    </source>
</evidence>
<evidence type="ECO:0000256" key="11">
    <source>
        <dbReference type="SAM" id="Phobius"/>
    </source>
</evidence>
<dbReference type="GO" id="GO:0071816">
    <property type="term" value="P:tail-anchored membrane protein insertion into ER membrane"/>
    <property type="evidence" value="ECO:0007669"/>
    <property type="project" value="InterPro"/>
</dbReference>
<feature type="transmembrane region" description="Helical" evidence="11">
    <location>
        <begin position="12"/>
        <end position="31"/>
    </location>
</feature>
<keyword evidence="4 11" id="KW-0812">Transmembrane</keyword>
<dbReference type="GO" id="GO:0043495">
    <property type="term" value="F:protein-membrane adaptor activity"/>
    <property type="evidence" value="ECO:0007669"/>
    <property type="project" value="TreeGrafter"/>
</dbReference>
<evidence type="ECO:0000256" key="3">
    <source>
        <dbReference type="ARBA" id="ARBA00017951"/>
    </source>
</evidence>
<feature type="coiled-coil region" evidence="10">
    <location>
        <begin position="60"/>
        <end position="87"/>
    </location>
</feature>
<evidence type="ECO:0000256" key="10">
    <source>
        <dbReference type="SAM" id="Coils"/>
    </source>
</evidence>
<evidence type="ECO:0000313" key="13">
    <source>
        <dbReference type="Proteomes" id="UP001497644"/>
    </source>
</evidence>
<dbReference type="Proteomes" id="UP001497644">
    <property type="component" value="Chromosome 14"/>
</dbReference>
<dbReference type="InterPro" id="IPR029012">
    <property type="entry name" value="Helix_hairpin_bin_sf"/>
</dbReference>
<accession>A0AAV2NF44</accession>
<dbReference type="AlphaFoldDB" id="A0AAV2NF44"/>
<comment type="subcellular location">
    <subcellularLocation>
        <location evidence="1">Endoplasmic reticulum membrane</location>
        <topology evidence="1">Multi-pass membrane protein</topology>
    </subcellularLocation>
</comment>
<feature type="transmembrane region" description="Helical" evidence="11">
    <location>
        <begin position="95"/>
        <end position="118"/>
    </location>
</feature>
<dbReference type="InterPro" id="IPR028945">
    <property type="entry name" value="Get1"/>
</dbReference>
<sequence length="169" mass="20041">MHILFKMNLLVVTTLSCIVDNIAPFFIKFIFSHVFAQRRYDIELRNELSNLKEKMAKLSIMNEFAKYAKLQRRNNQLENILKENMSQRLSWRLKLQILLTYSFRILNGILILLLWYMYKKEPVIILSEGALWPIQDFLSWPCQHENAISLLAWIMIVRLGVSACIKLHV</sequence>
<evidence type="ECO:0000256" key="7">
    <source>
        <dbReference type="ARBA" id="ARBA00023136"/>
    </source>
</evidence>
<name>A0AAV2NF44_9HYME</name>
<evidence type="ECO:0000256" key="6">
    <source>
        <dbReference type="ARBA" id="ARBA00022989"/>
    </source>
</evidence>
<keyword evidence="10" id="KW-0175">Coiled coil</keyword>
<dbReference type="Gene3D" id="1.10.287.660">
    <property type="entry name" value="Helix hairpin bin"/>
    <property type="match status" value="1"/>
</dbReference>
<dbReference type="GO" id="GO:0043529">
    <property type="term" value="C:GET complex"/>
    <property type="evidence" value="ECO:0007669"/>
    <property type="project" value="TreeGrafter"/>
</dbReference>
<keyword evidence="5" id="KW-0256">Endoplasmic reticulum</keyword>
<dbReference type="PANTHER" id="PTHR42650:SF1">
    <property type="entry name" value="GUIDED ENTRY OF TAIL-ANCHORED PROTEINS FACTOR 1"/>
    <property type="match status" value="1"/>
</dbReference>
<keyword evidence="6 11" id="KW-1133">Transmembrane helix</keyword>
<dbReference type="EMBL" id="OZ034837">
    <property type="protein sequence ID" value="CAL1678330.1"/>
    <property type="molecule type" value="Genomic_DNA"/>
</dbReference>
<evidence type="ECO:0000256" key="1">
    <source>
        <dbReference type="ARBA" id="ARBA00004477"/>
    </source>
</evidence>
<keyword evidence="13" id="KW-1185">Reference proteome</keyword>
<evidence type="ECO:0000256" key="2">
    <source>
        <dbReference type="ARBA" id="ARBA00010799"/>
    </source>
</evidence>
<dbReference type="Pfam" id="PF04420">
    <property type="entry name" value="CHD5"/>
    <property type="match status" value="1"/>
</dbReference>
<dbReference type="GO" id="GO:0005789">
    <property type="term" value="C:endoplasmic reticulum membrane"/>
    <property type="evidence" value="ECO:0007669"/>
    <property type="project" value="UniProtKB-SubCell"/>
</dbReference>
<organism evidence="12 13">
    <name type="scientific">Lasius platythorax</name>
    <dbReference type="NCBI Taxonomy" id="488582"/>
    <lineage>
        <taxon>Eukaryota</taxon>
        <taxon>Metazoa</taxon>
        <taxon>Ecdysozoa</taxon>
        <taxon>Arthropoda</taxon>
        <taxon>Hexapoda</taxon>
        <taxon>Insecta</taxon>
        <taxon>Pterygota</taxon>
        <taxon>Neoptera</taxon>
        <taxon>Endopterygota</taxon>
        <taxon>Hymenoptera</taxon>
        <taxon>Apocrita</taxon>
        <taxon>Aculeata</taxon>
        <taxon>Formicoidea</taxon>
        <taxon>Formicidae</taxon>
        <taxon>Formicinae</taxon>
        <taxon>Lasius</taxon>
        <taxon>Lasius</taxon>
    </lineage>
</organism>
<proteinExistence type="inferred from homology"/>
<evidence type="ECO:0000256" key="8">
    <source>
        <dbReference type="ARBA" id="ARBA00032437"/>
    </source>
</evidence>